<evidence type="ECO:0000256" key="1">
    <source>
        <dbReference type="SAM" id="MobiDB-lite"/>
    </source>
</evidence>
<accession>A0A5K3EQD9</accession>
<proteinExistence type="predicted"/>
<feature type="compositionally biased region" description="Polar residues" evidence="1">
    <location>
        <begin position="99"/>
        <end position="110"/>
    </location>
</feature>
<feature type="region of interest" description="Disordered" evidence="1">
    <location>
        <begin position="86"/>
        <end position="110"/>
    </location>
</feature>
<protein>
    <submittedName>
        <fullName evidence="2">Transposase</fullName>
    </submittedName>
</protein>
<sequence>MRIVASSSAPSADDTSRPEQGPIAMVQMLRSRHRRCVLIHQECGRQVQTHAGDRKRSDLLFNGDRHNQSHLVLEVLLTHLSPDRRQSTTCSLLTSTRTPDTTAVSPSPKA</sequence>
<dbReference type="WBParaSite" id="MCU_002312-RA">
    <property type="protein sequence ID" value="MCU_002312-RA"/>
    <property type="gene ID" value="MCU_002312"/>
</dbReference>
<feature type="compositionally biased region" description="Low complexity" evidence="1">
    <location>
        <begin position="87"/>
        <end position="98"/>
    </location>
</feature>
<organism evidence="2">
    <name type="scientific">Mesocestoides corti</name>
    <name type="common">Flatworm</name>
    <dbReference type="NCBI Taxonomy" id="53468"/>
    <lineage>
        <taxon>Eukaryota</taxon>
        <taxon>Metazoa</taxon>
        <taxon>Spiralia</taxon>
        <taxon>Lophotrochozoa</taxon>
        <taxon>Platyhelminthes</taxon>
        <taxon>Cestoda</taxon>
        <taxon>Eucestoda</taxon>
        <taxon>Cyclophyllidea</taxon>
        <taxon>Mesocestoididae</taxon>
        <taxon>Mesocestoides</taxon>
    </lineage>
</organism>
<name>A0A5K3EQD9_MESCO</name>
<feature type="region of interest" description="Disordered" evidence="1">
    <location>
        <begin position="1"/>
        <end position="22"/>
    </location>
</feature>
<dbReference type="AlphaFoldDB" id="A0A5K3EQD9"/>
<feature type="compositionally biased region" description="Low complexity" evidence="1">
    <location>
        <begin position="1"/>
        <end position="12"/>
    </location>
</feature>
<evidence type="ECO:0000313" key="2">
    <source>
        <dbReference type="WBParaSite" id="MCU_002312-RA"/>
    </source>
</evidence>
<reference evidence="2" key="1">
    <citation type="submission" date="2019-11" db="UniProtKB">
        <authorList>
            <consortium name="WormBaseParasite"/>
        </authorList>
    </citation>
    <scope>IDENTIFICATION</scope>
</reference>